<dbReference type="Proteomes" id="UP001479436">
    <property type="component" value="Unassembled WGS sequence"/>
</dbReference>
<evidence type="ECO:0000313" key="2">
    <source>
        <dbReference type="EMBL" id="KAK9763537.1"/>
    </source>
</evidence>
<proteinExistence type="predicted"/>
<evidence type="ECO:0000313" key="3">
    <source>
        <dbReference type="Proteomes" id="UP001479436"/>
    </source>
</evidence>
<evidence type="ECO:0000256" key="1">
    <source>
        <dbReference type="SAM" id="SignalP"/>
    </source>
</evidence>
<reference evidence="2 3" key="1">
    <citation type="submission" date="2023-04" db="EMBL/GenBank/DDBJ databases">
        <title>Genome of Basidiobolus ranarum AG-B5.</title>
        <authorList>
            <person name="Stajich J.E."/>
            <person name="Carter-House D."/>
            <person name="Gryganskyi A."/>
        </authorList>
    </citation>
    <scope>NUCLEOTIDE SEQUENCE [LARGE SCALE GENOMIC DNA]</scope>
    <source>
        <strain evidence="2 3">AG-B5</strain>
    </source>
</reference>
<dbReference type="EMBL" id="JASJQH010000615">
    <property type="protein sequence ID" value="KAK9763537.1"/>
    <property type="molecule type" value="Genomic_DNA"/>
</dbReference>
<keyword evidence="1" id="KW-0732">Signal</keyword>
<protein>
    <submittedName>
        <fullName evidence="2">Uncharacterized protein</fullName>
    </submittedName>
</protein>
<sequence>MKIDMQLMFMLMFTISVAYHTVDAAINSISYGQFQAKVGVALSGSNPECVDILANTLRRVEETGKAGVTRIRASQQCGDQPVWVGYNVKSQNPTNISPGIVKSLGVIFTDLVRNGGVKHAIYNIYYDDKPIGGYWYKIGGSLPLQYFDMEYSNNTAKDSRSVNSLVELPISVSYNNTNCNLVSLDTTMAADVVITGNSVQSPELVTGERETAYKVPNIQGYEIIVVASSKKEGMQMADTSFVRTITGIMAKNEFSNVEYQCGDIFVEVTALAYQMS</sequence>
<comment type="caution">
    <text evidence="2">The sequence shown here is derived from an EMBL/GenBank/DDBJ whole genome shotgun (WGS) entry which is preliminary data.</text>
</comment>
<feature type="signal peptide" evidence="1">
    <location>
        <begin position="1"/>
        <end position="24"/>
    </location>
</feature>
<accession>A0ABR2WPV3</accession>
<name>A0ABR2WPV3_9FUNG</name>
<organism evidence="2 3">
    <name type="scientific">Basidiobolus ranarum</name>
    <dbReference type="NCBI Taxonomy" id="34480"/>
    <lineage>
        <taxon>Eukaryota</taxon>
        <taxon>Fungi</taxon>
        <taxon>Fungi incertae sedis</taxon>
        <taxon>Zoopagomycota</taxon>
        <taxon>Entomophthoromycotina</taxon>
        <taxon>Basidiobolomycetes</taxon>
        <taxon>Basidiobolales</taxon>
        <taxon>Basidiobolaceae</taxon>
        <taxon>Basidiobolus</taxon>
    </lineage>
</organism>
<feature type="chain" id="PRO_5046932461" evidence="1">
    <location>
        <begin position="25"/>
        <end position="276"/>
    </location>
</feature>
<gene>
    <name evidence="2" type="ORF">K7432_009682</name>
</gene>
<keyword evidence="3" id="KW-1185">Reference proteome</keyword>